<protein>
    <submittedName>
        <fullName evidence="1">Uncharacterized protein</fullName>
    </submittedName>
</protein>
<reference evidence="1 2" key="1">
    <citation type="journal article" date="2020" name="ISME J.">
        <title>Uncovering the hidden diversity of litter-decomposition mechanisms in mushroom-forming fungi.</title>
        <authorList>
            <person name="Floudas D."/>
            <person name="Bentzer J."/>
            <person name="Ahren D."/>
            <person name="Johansson T."/>
            <person name="Persson P."/>
            <person name="Tunlid A."/>
        </authorList>
    </citation>
    <scope>NUCLEOTIDE SEQUENCE [LARGE SCALE GENOMIC DNA]</scope>
    <source>
        <strain evidence="1 2">CBS 101986</strain>
    </source>
</reference>
<organism evidence="1 2">
    <name type="scientific">Psilocybe cf. subviscida</name>
    <dbReference type="NCBI Taxonomy" id="2480587"/>
    <lineage>
        <taxon>Eukaryota</taxon>
        <taxon>Fungi</taxon>
        <taxon>Dikarya</taxon>
        <taxon>Basidiomycota</taxon>
        <taxon>Agaricomycotina</taxon>
        <taxon>Agaricomycetes</taxon>
        <taxon>Agaricomycetidae</taxon>
        <taxon>Agaricales</taxon>
        <taxon>Agaricineae</taxon>
        <taxon>Strophariaceae</taxon>
        <taxon>Psilocybe</taxon>
    </lineage>
</organism>
<comment type="caution">
    <text evidence="1">The sequence shown here is derived from an EMBL/GenBank/DDBJ whole genome shotgun (WGS) entry which is preliminary data.</text>
</comment>
<dbReference type="AlphaFoldDB" id="A0A8H5BRK0"/>
<dbReference type="OrthoDB" id="2823490at2759"/>
<evidence type="ECO:0000313" key="2">
    <source>
        <dbReference type="Proteomes" id="UP000567179"/>
    </source>
</evidence>
<proteinExistence type="predicted"/>
<gene>
    <name evidence="1" type="ORF">D9619_013396</name>
</gene>
<dbReference type="EMBL" id="JAACJJ010000005">
    <property type="protein sequence ID" value="KAF5328249.1"/>
    <property type="molecule type" value="Genomic_DNA"/>
</dbReference>
<dbReference type="Proteomes" id="UP000567179">
    <property type="component" value="Unassembled WGS sequence"/>
</dbReference>
<name>A0A8H5BRK0_9AGAR</name>
<keyword evidence="2" id="KW-1185">Reference proteome</keyword>
<evidence type="ECO:0000313" key="1">
    <source>
        <dbReference type="EMBL" id="KAF5328249.1"/>
    </source>
</evidence>
<sequence>MPLIDQLDYSESCMVHKPADTFDFLELFPEIRENVYIEYALTPDSYIPLTPPERETKIRRPDDSALIYLSPTFESSRLTSLPLLLVNHQLHGEFAACLQRLAGSKTVCYEGIVEIIHERSIHPTWTLVPIMTRHVPVVYAQILISNSPGEHKGRSGWRGGVGGPGTMVWGLLSLLLSFVEGGLLLGWNKAPQGWKGTVDMLVLEVKTPEPVDGLVIKHTRRGGCGGRFIPRDMWRMRFPATWTGFYRRIAIRSTLGRGWALA</sequence>
<accession>A0A8H5BRK0</accession>